<organism evidence="3 4">
    <name type="scientific">Algoriphagus faecimaris</name>
    <dbReference type="NCBI Taxonomy" id="686796"/>
    <lineage>
        <taxon>Bacteria</taxon>
        <taxon>Pseudomonadati</taxon>
        <taxon>Bacteroidota</taxon>
        <taxon>Cytophagia</taxon>
        <taxon>Cytophagales</taxon>
        <taxon>Cyclobacteriaceae</taxon>
        <taxon>Algoriphagus</taxon>
    </lineage>
</organism>
<reference evidence="4" key="1">
    <citation type="submission" date="2016-10" db="EMBL/GenBank/DDBJ databases">
        <authorList>
            <person name="Varghese N."/>
            <person name="Submissions S."/>
        </authorList>
    </citation>
    <scope>NUCLEOTIDE SEQUENCE [LARGE SCALE GENOMIC DNA]</scope>
    <source>
        <strain evidence="4">DSM 23095</strain>
    </source>
</reference>
<name>A0A1G6QG16_9BACT</name>
<dbReference type="STRING" id="686796.SAMN04488104_100923"/>
<gene>
    <name evidence="3" type="ORF">SAMN04488104_100923</name>
</gene>
<keyword evidence="2" id="KW-0472">Membrane</keyword>
<evidence type="ECO:0000313" key="4">
    <source>
        <dbReference type="Proteomes" id="UP000199060"/>
    </source>
</evidence>
<dbReference type="Proteomes" id="UP000199060">
    <property type="component" value="Unassembled WGS sequence"/>
</dbReference>
<feature type="transmembrane region" description="Helical" evidence="2">
    <location>
        <begin position="46"/>
        <end position="64"/>
    </location>
</feature>
<feature type="compositionally biased region" description="Polar residues" evidence="1">
    <location>
        <begin position="110"/>
        <end position="122"/>
    </location>
</feature>
<dbReference type="OrthoDB" id="839535at2"/>
<accession>A0A1G6QG16</accession>
<keyword evidence="2" id="KW-0812">Transmembrane</keyword>
<dbReference type="EMBL" id="FNAC01000009">
    <property type="protein sequence ID" value="SDC90854.1"/>
    <property type="molecule type" value="Genomic_DNA"/>
</dbReference>
<feature type="compositionally biased region" description="Basic and acidic residues" evidence="1">
    <location>
        <begin position="88"/>
        <end position="99"/>
    </location>
</feature>
<sequence length="122" mass="13926">MKKTHQVLQIILLAYFGLFLIFFIAFDTLGGLFGMQEVSSDDMVKIILLGFILFLISWLIGRTVRASLEKKIKNMETEMNGLKAKIYDMEHPKSAEKAKIKPSPSEETESSNLPPRQNFTEE</sequence>
<evidence type="ECO:0000256" key="2">
    <source>
        <dbReference type="SAM" id="Phobius"/>
    </source>
</evidence>
<evidence type="ECO:0008006" key="5">
    <source>
        <dbReference type="Google" id="ProtNLM"/>
    </source>
</evidence>
<keyword evidence="4" id="KW-1185">Reference proteome</keyword>
<feature type="region of interest" description="Disordered" evidence="1">
    <location>
        <begin position="88"/>
        <end position="122"/>
    </location>
</feature>
<dbReference type="AlphaFoldDB" id="A0A1G6QG16"/>
<proteinExistence type="predicted"/>
<protein>
    <recommendedName>
        <fullName evidence="5">Lipopolysaccharide assembly protein A domain-containing protein</fullName>
    </recommendedName>
</protein>
<evidence type="ECO:0000313" key="3">
    <source>
        <dbReference type="EMBL" id="SDC90854.1"/>
    </source>
</evidence>
<dbReference type="RefSeq" id="WP_087938488.1">
    <property type="nucleotide sequence ID" value="NZ_FNAC01000009.1"/>
</dbReference>
<feature type="transmembrane region" description="Helical" evidence="2">
    <location>
        <begin position="7"/>
        <end position="26"/>
    </location>
</feature>
<evidence type="ECO:0000256" key="1">
    <source>
        <dbReference type="SAM" id="MobiDB-lite"/>
    </source>
</evidence>
<keyword evidence="2" id="KW-1133">Transmembrane helix</keyword>